<evidence type="ECO:0000259" key="1">
    <source>
        <dbReference type="Pfam" id="PF17775"/>
    </source>
</evidence>
<dbReference type="InterPro" id="IPR048469">
    <property type="entry name" value="YchJ-like_M"/>
</dbReference>
<dbReference type="SUPFAM" id="SSF103642">
    <property type="entry name" value="Sec-C motif"/>
    <property type="match status" value="1"/>
</dbReference>
<dbReference type="RefSeq" id="WP_368375968.1">
    <property type="nucleotide sequence ID" value="NZ_JBFRYB010000001.1"/>
</dbReference>
<keyword evidence="3" id="KW-1185">Reference proteome</keyword>
<dbReference type="SUPFAM" id="SSF54427">
    <property type="entry name" value="NTF2-like"/>
    <property type="match status" value="1"/>
</dbReference>
<sequence>MTIDTLSCYCGSAKLYGNCCATYLRGEQKPSTAEALMRSRFTAFCLKDADYLLASLHKEARAKESRKALLRSFGNTQWCSLRVIRCQQGAPGQQRGEVEFAAFYLDGDIGGQLHERSRFVFEEGCWFYVDGDILPPISLARNEACWCGSGRKLKKCHPE</sequence>
<proteinExistence type="predicted"/>
<dbReference type="NCBIfam" id="NF002449">
    <property type="entry name" value="PRK01617.1"/>
    <property type="match status" value="1"/>
</dbReference>
<dbReference type="EMBL" id="JBFRYB010000001">
    <property type="protein sequence ID" value="MEX1665875.1"/>
    <property type="molecule type" value="Genomic_DNA"/>
</dbReference>
<feature type="domain" description="YchJ-like middle NTF2-like" evidence="1">
    <location>
        <begin position="32"/>
        <end position="131"/>
    </location>
</feature>
<dbReference type="InterPro" id="IPR004027">
    <property type="entry name" value="SEC_C_motif"/>
</dbReference>
<gene>
    <name evidence="2" type="ORF">AB4875_10275</name>
</gene>
<reference evidence="2 3" key="1">
    <citation type="journal article" date="2011" name="Int. J. Syst. Evol. Microbiol.">
        <title>Zhongshania antarctica gen. nov., sp. nov. and Zhongshania guokunii sp. nov., gammaproteobacteria respectively isolated from coastal attached (fast) ice and surface seawater of the Antarctic.</title>
        <authorList>
            <person name="Li H.J."/>
            <person name="Zhang X.Y."/>
            <person name="Chen C.X."/>
            <person name="Zhang Y.J."/>
            <person name="Gao Z.M."/>
            <person name="Yu Y."/>
            <person name="Chen X.L."/>
            <person name="Chen B."/>
            <person name="Zhang Y.Z."/>
        </authorList>
    </citation>
    <scope>NUCLEOTIDE SEQUENCE [LARGE SCALE GENOMIC DNA]</scope>
    <source>
        <strain evidence="2 3">R06B22</strain>
    </source>
</reference>
<evidence type="ECO:0000313" key="3">
    <source>
        <dbReference type="Proteomes" id="UP001557484"/>
    </source>
</evidence>
<dbReference type="Pfam" id="PF17775">
    <property type="entry name" value="YchJ_M-like"/>
    <property type="match status" value="1"/>
</dbReference>
<dbReference type="InterPro" id="IPR032710">
    <property type="entry name" value="NTF2-like_dom_sf"/>
</dbReference>
<name>A0ABV3TX12_9GAMM</name>
<evidence type="ECO:0000313" key="2">
    <source>
        <dbReference type="EMBL" id="MEX1665875.1"/>
    </source>
</evidence>
<protein>
    <submittedName>
        <fullName evidence="2">YchJ family protein</fullName>
    </submittedName>
</protein>
<organism evidence="2 3">
    <name type="scientific">Zhongshania arctica</name>
    <dbReference type="NCBI Taxonomy" id="3238302"/>
    <lineage>
        <taxon>Bacteria</taxon>
        <taxon>Pseudomonadati</taxon>
        <taxon>Pseudomonadota</taxon>
        <taxon>Gammaproteobacteria</taxon>
        <taxon>Cellvibrionales</taxon>
        <taxon>Spongiibacteraceae</taxon>
        <taxon>Zhongshania</taxon>
    </lineage>
</organism>
<comment type="caution">
    <text evidence="2">The sequence shown here is derived from an EMBL/GenBank/DDBJ whole genome shotgun (WGS) entry which is preliminary data.</text>
</comment>
<dbReference type="Pfam" id="PF02810">
    <property type="entry name" value="SEC-C"/>
    <property type="match status" value="1"/>
</dbReference>
<dbReference type="PANTHER" id="PTHR33747">
    <property type="entry name" value="UPF0225 PROTEIN SCO1677"/>
    <property type="match status" value="1"/>
</dbReference>
<accession>A0ABV3TX12</accession>
<dbReference type="Gene3D" id="3.10.450.50">
    <property type="match status" value="1"/>
</dbReference>
<dbReference type="PANTHER" id="PTHR33747:SF1">
    <property type="entry name" value="ADENYLATE CYCLASE-ASSOCIATED CAP C-TERMINAL DOMAIN-CONTAINING PROTEIN"/>
    <property type="match status" value="1"/>
</dbReference>
<dbReference type="Proteomes" id="UP001557484">
    <property type="component" value="Unassembled WGS sequence"/>
</dbReference>